<accession>A0A2C9LW15</accession>
<dbReference type="AlphaFoldDB" id="A0A2C9LW15"/>
<protein>
    <submittedName>
        <fullName evidence="1">Uncharacterized protein</fullName>
    </submittedName>
</protein>
<evidence type="ECO:0000313" key="2">
    <source>
        <dbReference type="Proteomes" id="UP000076420"/>
    </source>
</evidence>
<reference evidence="1" key="1">
    <citation type="submission" date="2020-05" db="UniProtKB">
        <authorList>
            <consortium name="EnsemblMetazoa"/>
        </authorList>
    </citation>
    <scope>IDENTIFICATION</scope>
    <source>
        <strain evidence="1">BB02</strain>
    </source>
</reference>
<gene>
    <name evidence="1" type="primary">106071562</name>
</gene>
<evidence type="ECO:0000313" key="1">
    <source>
        <dbReference type="EnsemblMetazoa" id="BGLB035673-PA"/>
    </source>
</evidence>
<proteinExistence type="predicted"/>
<dbReference type="KEGG" id="bgt:106071562"/>
<sequence length="121" mass="13654">MWWILLITIVSVQSQEFCHVLNYTSSSCKYACRCKGPCDSDGNCIGSSCSDGWFGSACQYSDVVINATILPQSLETLRSNSSRQDCGQRVGPQFVLLTWKVPLPFTWLRIKLLNKSILYYI</sequence>
<organism evidence="1 2">
    <name type="scientific">Biomphalaria glabrata</name>
    <name type="common">Bloodfluke planorb</name>
    <name type="synonym">Freshwater snail</name>
    <dbReference type="NCBI Taxonomy" id="6526"/>
    <lineage>
        <taxon>Eukaryota</taxon>
        <taxon>Metazoa</taxon>
        <taxon>Spiralia</taxon>
        <taxon>Lophotrochozoa</taxon>
        <taxon>Mollusca</taxon>
        <taxon>Gastropoda</taxon>
        <taxon>Heterobranchia</taxon>
        <taxon>Euthyneura</taxon>
        <taxon>Panpulmonata</taxon>
        <taxon>Hygrophila</taxon>
        <taxon>Lymnaeoidea</taxon>
        <taxon>Planorbidae</taxon>
        <taxon>Biomphalaria</taxon>
    </lineage>
</organism>
<dbReference type="Proteomes" id="UP000076420">
    <property type="component" value="Unassembled WGS sequence"/>
</dbReference>
<dbReference type="VEuPathDB" id="VectorBase:BGLAX_042384"/>
<dbReference type="VEuPathDB" id="VectorBase:BGLB035673"/>
<dbReference type="EnsemblMetazoa" id="BGLB035673-RA">
    <property type="protein sequence ID" value="BGLB035673-PA"/>
    <property type="gene ID" value="BGLB035673"/>
</dbReference>
<name>A0A2C9LW15_BIOGL</name>